<dbReference type="Pfam" id="PF01266">
    <property type="entry name" value="DAO"/>
    <property type="match status" value="1"/>
</dbReference>
<evidence type="ECO:0000313" key="5">
    <source>
        <dbReference type="Proteomes" id="UP001239909"/>
    </source>
</evidence>
<gene>
    <name evidence="4" type="ORF">LNKW23_22490</name>
</gene>
<name>A0ABQ6LKU4_9RHOB</name>
<evidence type="ECO:0000256" key="2">
    <source>
        <dbReference type="ARBA" id="ARBA00023002"/>
    </source>
</evidence>
<dbReference type="EMBL" id="BSYI01000015">
    <property type="protein sequence ID" value="GMG83036.1"/>
    <property type="molecule type" value="Genomic_DNA"/>
</dbReference>
<dbReference type="RefSeq" id="WP_285671830.1">
    <property type="nucleotide sequence ID" value="NZ_BSYI01000015.1"/>
</dbReference>
<comment type="caution">
    <text evidence="4">The sequence shown here is derived from an EMBL/GenBank/DDBJ whole genome shotgun (WGS) entry which is preliminary data.</text>
</comment>
<sequence>MSPPVQSVPSDPVLPARADVVIVGGGISGIAAARELALRGSRVALVEKGVIAGEQSSRNWGWCRRQNRDERELPFAMLALRLWEGLAEEAGADLGFRRTGLVYASDKEADIAAWERWVAMAGSYGMDSRMISGAEAAALMPGNARRWIGGVHSPTDGRAEPALAVPVLAQAARRAGASLHQTCAVREIDIAGGRVAGVITEAGRIACDTVLVAGGAWTGMLLRHHGIRFLQASIQSTSFATVPGEEVTAGGVAMPDVTLRRRLDGGYTVGLAGFGTLHLTPRGALQARPFFPTWRSRRAKLRYRFGASFFTGPDSLQRWGADGPSPFERIRVLDPRPDMALVRRGQREIAAAYPALAGIGVARAWGGMVDCTPDGIPVIGPVEGVSGLHVCAGHTGHGFGTGPATGRLAAELIRGDAPSVDPAPFRHARMVDGSDLGGMELF</sequence>
<dbReference type="SUPFAM" id="SSF51905">
    <property type="entry name" value="FAD/NAD(P)-binding domain"/>
    <property type="match status" value="1"/>
</dbReference>
<dbReference type="Proteomes" id="UP001239909">
    <property type="component" value="Unassembled WGS sequence"/>
</dbReference>
<dbReference type="Gene3D" id="3.30.9.10">
    <property type="entry name" value="D-Amino Acid Oxidase, subunit A, domain 2"/>
    <property type="match status" value="1"/>
</dbReference>
<dbReference type="PANTHER" id="PTHR13847">
    <property type="entry name" value="SARCOSINE DEHYDROGENASE-RELATED"/>
    <property type="match status" value="1"/>
</dbReference>
<feature type="domain" description="FAD dependent oxidoreductase" evidence="3">
    <location>
        <begin position="19"/>
        <end position="412"/>
    </location>
</feature>
<evidence type="ECO:0000259" key="3">
    <source>
        <dbReference type="Pfam" id="PF01266"/>
    </source>
</evidence>
<proteinExistence type="inferred from homology"/>
<reference evidence="4 5" key="1">
    <citation type="submission" date="2023-04" db="EMBL/GenBank/DDBJ databases">
        <title>Marinoamorphus aggregata gen. nov., sp. Nov., isolate from tissue of brittle star Ophioplocus japonicus.</title>
        <authorList>
            <person name="Kawano K."/>
            <person name="Sawayama S."/>
            <person name="Nakagawa S."/>
        </authorList>
    </citation>
    <scope>NUCLEOTIDE SEQUENCE [LARGE SCALE GENOMIC DNA]</scope>
    <source>
        <strain evidence="4 5">NKW23</strain>
    </source>
</reference>
<keyword evidence="5" id="KW-1185">Reference proteome</keyword>
<keyword evidence="2" id="KW-0560">Oxidoreductase</keyword>
<dbReference type="Gene3D" id="3.50.50.60">
    <property type="entry name" value="FAD/NAD(P)-binding domain"/>
    <property type="match status" value="1"/>
</dbReference>
<evidence type="ECO:0000313" key="4">
    <source>
        <dbReference type="EMBL" id="GMG83036.1"/>
    </source>
</evidence>
<protein>
    <submittedName>
        <fullName evidence="4">FAD-binding oxidoreductase</fullName>
    </submittedName>
</protein>
<accession>A0ABQ6LKU4</accession>
<evidence type="ECO:0000256" key="1">
    <source>
        <dbReference type="ARBA" id="ARBA00009410"/>
    </source>
</evidence>
<comment type="similarity">
    <text evidence="1">Belongs to the DadA oxidoreductase family.</text>
</comment>
<dbReference type="InterPro" id="IPR036188">
    <property type="entry name" value="FAD/NAD-bd_sf"/>
</dbReference>
<organism evidence="4 5">
    <name type="scientific">Paralimibaculum aggregatum</name>
    <dbReference type="NCBI Taxonomy" id="3036245"/>
    <lineage>
        <taxon>Bacteria</taxon>
        <taxon>Pseudomonadati</taxon>
        <taxon>Pseudomonadota</taxon>
        <taxon>Alphaproteobacteria</taxon>
        <taxon>Rhodobacterales</taxon>
        <taxon>Paracoccaceae</taxon>
        <taxon>Paralimibaculum</taxon>
    </lineage>
</organism>
<dbReference type="PANTHER" id="PTHR13847:SF280">
    <property type="entry name" value="D-AMINO ACID DEHYDROGENASE"/>
    <property type="match status" value="1"/>
</dbReference>
<dbReference type="InterPro" id="IPR006076">
    <property type="entry name" value="FAD-dep_OxRdtase"/>
</dbReference>